<evidence type="ECO:0000313" key="4">
    <source>
        <dbReference type="Proteomes" id="UP000780875"/>
    </source>
</evidence>
<organism evidence="3 4">
    <name type="scientific">Nocardioides mangrovi</name>
    <dbReference type="NCBI Taxonomy" id="2874580"/>
    <lineage>
        <taxon>Bacteria</taxon>
        <taxon>Bacillati</taxon>
        <taxon>Actinomycetota</taxon>
        <taxon>Actinomycetes</taxon>
        <taxon>Propionibacteriales</taxon>
        <taxon>Nocardioidaceae</taxon>
        <taxon>Nocardioides</taxon>
    </lineage>
</organism>
<evidence type="ECO:0000313" key="3">
    <source>
        <dbReference type="EMBL" id="MBZ5739533.1"/>
    </source>
</evidence>
<sequence length="441" mass="46726">MDKPPVFTTEEVELFRSEIAARRSPGAYEPGRWSVSPLNRDRGVTGQMPEAIRFRDSTLRSIETMPGVVATDDAKAAYLRRLVRAGVAEVVGAGAAGRSDEALRREVDTVKETNPECRVICPLVFSEADIDRVSAAGFDGVQVWVQGFGETAQIYKRIYDTAWAGEDWRRTMPVQPRRAVLDTAARLVEHARGRGLLAATPMLMVSYLTEELLTETVAALAGAGATELTLFDGPGAVGPEAYAALVGQVRELAPGVEIGLHPHNTFGLAVACAVAAARAGAGVVELSVNGYCGGPGNADLAATTAAFEVLYGVDTGIRTEELTGLARAGEELTGYAVAWNHPVTGTKAFNWGGMDIITQEVAVDPLLHNCLEPTLVGNERAVPFTPFSGPYTLLDKLSALGIEVDHAQVDAVLVAARERMSRTGALLSDAELAELAAAVTV</sequence>
<dbReference type="Gene3D" id="3.20.20.70">
    <property type="entry name" value="Aldolase class I"/>
    <property type="match status" value="1"/>
</dbReference>
<dbReference type="InterPro" id="IPR013785">
    <property type="entry name" value="Aldolase_TIM"/>
</dbReference>
<dbReference type="Proteomes" id="UP000780875">
    <property type="component" value="Unassembled WGS sequence"/>
</dbReference>
<dbReference type="PANTHER" id="PTHR42880">
    <property type="entry name" value="HOMOCITRATE SYNTHASE"/>
    <property type="match status" value="1"/>
</dbReference>
<dbReference type="SUPFAM" id="SSF51569">
    <property type="entry name" value="Aldolase"/>
    <property type="match status" value="1"/>
</dbReference>
<keyword evidence="4" id="KW-1185">Reference proteome</keyword>
<proteinExistence type="predicted"/>
<dbReference type="EMBL" id="JAIQZJ010000008">
    <property type="protein sequence ID" value="MBZ5739533.1"/>
    <property type="molecule type" value="Genomic_DNA"/>
</dbReference>
<keyword evidence="1" id="KW-0808">Transferase</keyword>
<reference evidence="3 4" key="1">
    <citation type="submission" date="2021-09" db="EMBL/GenBank/DDBJ databases">
        <title>Whole genome sequence of Nocardioides sp. GBK3QG-3.</title>
        <authorList>
            <person name="Tuo L."/>
        </authorList>
    </citation>
    <scope>NUCLEOTIDE SEQUENCE [LARGE SCALE GENOMIC DNA]</scope>
    <source>
        <strain evidence="3 4">GBK3QG-3</strain>
    </source>
</reference>
<protein>
    <recommendedName>
        <fullName evidence="2">Pyruvate carboxyltransferase domain-containing protein</fullName>
    </recommendedName>
</protein>
<dbReference type="PANTHER" id="PTHR42880:SF1">
    <property type="entry name" value="ISOPROPYLMALATE_HOMOCITRATE_CITRAMALATE SYNTHASE FAMILY PROTEIN"/>
    <property type="match status" value="1"/>
</dbReference>
<evidence type="ECO:0000259" key="2">
    <source>
        <dbReference type="PROSITE" id="PS50991"/>
    </source>
</evidence>
<gene>
    <name evidence="3" type="ORF">K8U61_15270</name>
</gene>
<dbReference type="InterPro" id="IPR000891">
    <property type="entry name" value="PYR_CT"/>
</dbReference>
<dbReference type="Pfam" id="PF00682">
    <property type="entry name" value="HMGL-like"/>
    <property type="match status" value="1"/>
</dbReference>
<dbReference type="RefSeq" id="WP_224123900.1">
    <property type="nucleotide sequence ID" value="NZ_JAIQZJ010000008.1"/>
</dbReference>
<evidence type="ECO:0000256" key="1">
    <source>
        <dbReference type="ARBA" id="ARBA00022679"/>
    </source>
</evidence>
<dbReference type="PROSITE" id="PS50991">
    <property type="entry name" value="PYR_CT"/>
    <property type="match status" value="1"/>
</dbReference>
<feature type="domain" description="Pyruvate carboxyltransferase" evidence="2">
    <location>
        <begin position="52"/>
        <end position="323"/>
    </location>
</feature>
<comment type="caution">
    <text evidence="3">The sequence shown here is derived from an EMBL/GenBank/DDBJ whole genome shotgun (WGS) entry which is preliminary data.</text>
</comment>
<name>A0ABS7UEV5_9ACTN</name>
<accession>A0ABS7UEV5</accession>